<accession>A0A4S2FGN5</accession>
<name>A0A4S2FGN5_9BACT</name>
<keyword evidence="1" id="KW-0732">Signal</keyword>
<evidence type="ECO:0000256" key="1">
    <source>
        <dbReference type="SAM" id="SignalP"/>
    </source>
</evidence>
<sequence length="412" mass="45975">MKKLIASCLLMVAASLTVTKTDACTSAVISGKVTPDGRPLLWKHRDTGALQNSVKYFSGEKYAFIAVVNSGEEDPSDVWVGTNSAGFSVMNTQSYNLVQVKEGEERGEANGRVMRRALEVCATVADFKHFLDTISKPSLIEANFGVIDAQGGAAMFEVDYYKYTFFDANDSKDAPCGYIARSNFSFTGEVNVGAGYVRYMQEDKLLMPASAMKKITPAWIFNELSRSFANPLLGIDLKEGDYNRPKGTGWFVEQDFIPRHESASSVVIQGVKKGEKPELVTMWTVLGYPPVSVAVPLWLKGAEKQLPSLVLTEKGKQASGMSKRTTVLLDKVYAYDQGMGSNRYMNWELLYNSDKTGYMQSLAPVEERVFFLTEPRLDEWREKGSLDVRQVYQLYDELDKYISAAYNRLFGL</sequence>
<proteinExistence type="predicted"/>
<organism evidence="2 3">
    <name type="scientific">Phocaeicola sartorii</name>
    <dbReference type="NCBI Taxonomy" id="671267"/>
    <lineage>
        <taxon>Bacteria</taxon>
        <taxon>Pseudomonadati</taxon>
        <taxon>Bacteroidota</taxon>
        <taxon>Bacteroidia</taxon>
        <taxon>Bacteroidales</taxon>
        <taxon>Bacteroidaceae</taxon>
        <taxon>Phocaeicola</taxon>
    </lineage>
</organism>
<evidence type="ECO:0000313" key="2">
    <source>
        <dbReference type="EMBL" id="TGY67934.1"/>
    </source>
</evidence>
<dbReference type="Proteomes" id="UP000310760">
    <property type="component" value="Unassembled WGS sequence"/>
</dbReference>
<dbReference type="Gene3D" id="3.60.60.10">
    <property type="entry name" value="Penicillin V Acylase, Chain A"/>
    <property type="match status" value="1"/>
</dbReference>
<comment type="caution">
    <text evidence="2">The sequence shown here is derived from an EMBL/GenBank/DDBJ whole genome shotgun (WGS) entry which is preliminary data.</text>
</comment>
<feature type="signal peptide" evidence="1">
    <location>
        <begin position="1"/>
        <end position="23"/>
    </location>
</feature>
<reference evidence="2 3" key="1">
    <citation type="submission" date="2019-04" db="EMBL/GenBank/DDBJ databases">
        <title>Microbes associate with the intestines of laboratory mice.</title>
        <authorList>
            <person name="Navarre W."/>
            <person name="Wong E."/>
            <person name="Huang K."/>
            <person name="Tropini C."/>
            <person name="Ng K."/>
            <person name="Yu B."/>
        </authorList>
    </citation>
    <scope>NUCLEOTIDE SEQUENCE [LARGE SCALE GENOMIC DNA]</scope>
    <source>
        <strain evidence="2 3">NM22_B1</strain>
    </source>
</reference>
<evidence type="ECO:0000313" key="3">
    <source>
        <dbReference type="Proteomes" id="UP000310760"/>
    </source>
</evidence>
<gene>
    <name evidence="2" type="ORF">E5339_18215</name>
</gene>
<feature type="chain" id="PRO_5020932627" evidence="1">
    <location>
        <begin position="24"/>
        <end position="412"/>
    </location>
</feature>
<protein>
    <submittedName>
        <fullName evidence="2">Uncharacterized protein</fullName>
    </submittedName>
</protein>
<dbReference type="EMBL" id="SRYJ01000049">
    <property type="protein sequence ID" value="TGY67934.1"/>
    <property type="molecule type" value="Genomic_DNA"/>
</dbReference>
<dbReference type="RefSeq" id="WP_135952495.1">
    <property type="nucleotide sequence ID" value="NZ_CAJUNV010000007.1"/>
</dbReference>
<dbReference type="AlphaFoldDB" id="A0A4S2FGN5"/>